<organism evidence="2 3">
    <name type="scientific">Acinetobacter modestus</name>
    <dbReference type="NCBI Taxonomy" id="1776740"/>
    <lineage>
        <taxon>Bacteria</taxon>
        <taxon>Pseudomonadati</taxon>
        <taxon>Pseudomonadota</taxon>
        <taxon>Gammaproteobacteria</taxon>
        <taxon>Moraxellales</taxon>
        <taxon>Moraxellaceae</taxon>
        <taxon>Acinetobacter</taxon>
    </lineage>
</organism>
<sequence>MQAIAAPQPIKIPEITFSVDLPVLPALLVPPAMDEIELEDPVFDLDALTLPAMPDQVFELGDMPVPVDLSRILADLDLSGLELPEAPIAVTPTEIAAPVLAVLEKPEKPEYEELDFPEFPELEKFPEFPEFDKKLELPELDFKKINTEFDDLITNVDETNTSIKEETTEFIDSYLASVDDTYGSLEDARSETYDIFVRDYDIAEHEKLKASNWFFDMLESWRNGEATPWSGVQQQIEQQSIDAVFDRENRVTQSEVKAVYQDWAARGFSMPQGAMAKRVDYVRTQGNLRASEASRAVVVEAFKEKIQEVRLIFDRCLDIEQRLYDRFMQKKKHELDIVQLKFDFAKMRLSELKEAFQIRMDATKYFMEIYKYFIEMTMKKMDVIRFQLEYMDFEMKIRQFAIDLYKQKVEAIMANVEVYKTLLDTVKLRADTIKTQFDLYKTEMDGFSTESNFEKLKADLYATQVQAEGQRLGLFETMAKNYIANIQGLSARADVLNKQQDLKLDAARVDLQRYQSDLDYRRTILQEQSKANQDLTSNYVRQIEAFKTAVGMQLGVVDAKGKNAQIRANLKIANADMRSKYADMNARISISNVDLQTKFLDMQSRSQLANLDAQVKQADMLTRVGISNAEIQARVAESNARMYTAKADVQAKYADMQTRTTLAVADMQSKNADIQARVGIANSEIQTRFAELNSKIGVSNNEMRLKQYDSQISRMFQKTQLALDAEKAIAQYSAQLAAGALSAMHVSASISGSGSSSMSYGASESESTSHNYSY</sequence>
<proteinExistence type="predicted"/>
<dbReference type="PATRIC" id="fig|1217705.3.peg.1022"/>
<gene>
    <name evidence="2" type="ORF">F900_01065</name>
</gene>
<protein>
    <submittedName>
        <fullName evidence="2">Uncharacterized protein</fullName>
    </submittedName>
</protein>
<dbReference type="STRING" id="1217705.F900_01065"/>
<evidence type="ECO:0000313" key="2">
    <source>
        <dbReference type="EMBL" id="ENX02619.1"/>
    </source>
</evidence>
<dbReference type="EMBL" id="APRP01000014">
    <property type="protein sequence ID" value="ENX02619.1"/>
    <property type="molecule type" value="Genomic_DNA"/>
</dbReference>
<evidence type="ECO:0000313" key="3">
    <source>
        <dbReference type="Proteomes" id="UP000013248"/>
    </source>
</evidence>
<reference evidence="2 3" key="1">
    <citation type="submission" date="2013-02" db="EMBL/GenBank/DDBJ databases">
        <title>The Genome Sequence of Acinetobacter sp. ANC 3862.</title>
        <authorList>
            <consortium name="The Broad Institute Genome Sequencing Platform"/>
            <consortium name="The Broad Institute Genome Sequencing Center for Infectious Disease"/>
            <person name="Cerqueira G."/>
            <person name="Feldgarden M."/>
            <person name="Courvalin P."/>
            <person name="Perichon B."/>
            <person name="Grillot-Courvalin C."/>
            <person name="Clermont D."/>
            <person name="Rocha E."/>
            <person name="Yoon E.-J."/>
            <person name="Nemec A."/>
            <person name="Walker B."/>
            <person name="Young S.K."/>
            <person name="Zeng Q."/>
            <person name="Gargeya S."/>
            <person name="Fitzgerald M."/>
            <person name="Haas B."/>
            <person name="Abouelleil A."/>
            <person name="Alvarado L."/>
            <person name="Arachchi H.M."/>
            <person name="Berlin A.M."/>
            <person name="Chapman S.B."/>
            <person name="Dewar J."/>
            <person name="Goldberg J."/>
            <person name="Griggs A."/>
            <person name="Gujja S."/>
            <person name="Hansen M."/>
            <person name="Howarth C."/>
            <person name="Imamovic A."/>
            <person name="Larimer J."/>
            <person name="McCowan C."/>
            <person name="Murphy C."/>
            <person name="Neiman D."/>
            <person name="Pearson M."/>
            <person name="Priest M."/>
            <person name="Roberts A."/>
            <person name="Saif S."/>
            <person name="Shea T."/>
            <person name="Sisk P."/>
            <person name="Sykes S."/>
            <person name="Wortman J."/>
            <person name="Nusbaum C."/>
            <person name="Birren B."/>
        </authorList>
    </citation>
    <scope>NUCLEOTIDE SEQUENCE [LARGE SCALE GENOMIC DNA]</scope>
    <source>
        <strain evidence="2 3">ANC 3862</strain>
    </source>
</reference>
<dbReference type="Proteomes" id="UP000013248">
    <property type="component" value="Unassembled WGS sequence"/>
</dbReference>
<feature type="region of interest" description="Disordered" evidence="1">
    <location>
        <begin position="753"/>
        <end position="774"/>
    </location>
</feature>
<name>N9M2A5_9GAMM</name>
<comment type="caution">
    <text evidence="2">The sequence shown here is derived from an EMBL/GenBank/DDBJ whole genome shotgun (WGS) entry which is preliminary data.</text>
</comment>
<accession>N9M2A5</accession>
<dbReference type="AlphaFoldDB" id="N9M2A5"/>
<dbReference type="RefSeq" id="WP_005215647.1">
    <property type="nucleotide sequence ID" value="NZ_KB850089.1"/>
</dbReference>
<evidence type="ECO:0000256" key="1">
    <source>
        <dbReference type="SAM" id="MobiDB-lite"/>
    </source>
</evidence>
<dbReference type="eggNOG" id="ENOG50307UQ">
    <property type="taxonomic scope" value="Bacteria"/>
</dbReference>
<dbReference type="HOGENOM" id="CLU_020350_0_0_6"/>